<sequence length="214" mass="24178">MNRILYSLAIALICGTSIACTEQVSSNQFNNNQPTTAVTSQSRPSTITDTISVEGEKQKITLNLYNKPGLNFTTYVPANRFVDQTVSSGEGTTVWFYTLQPNGKINKNVYVQFFFPGEQLTLKQVKQRLLAPKGLFAINKWQVVNSSQAKEDLYPWAKEKIVFRQQGNSNIVGVLFIAEYNGQAFWAVQHYPAEFGDGFEPLASKIFKYLQLRR</sequence>
<evidence type="ECO:0000256" key="1">
    <source>
        <dbReference type="SAM" id="SignalP"/>
    </source>
</evidence>
<dbReference type="OrthoDB" id="463882at2"/>
<name>A0A1U7H033_9CYAN</name>
<dbReference type="PROSITE" id="PS51257">
    <property type="entry name" value="PROKAR_LIPOPROTEIN"/>
    <property type="match status" value="1"/>
</dbReference>
<protein>
    <recommendedName>
        <fullName evidence="4">Lipoprotein</fullName>
    </recommendedName>
</protein>
<comment type="caution">
    <text evidence="2">The sequence shown here is derived from an EMBL/GenBank/DDBJ whole genome shotgun (WGS) entry which is preliminary data.</text>
</comment>
<keyword evidence="3" id="KW-1185">Reference proteome</keyword>
<dbReference type="EMBL" id="MRCA01000005">
    <property type="protein sequence ID" value="OKH14125.1"/>
    <property type="molecule type" value="Genomic_DNA"/>
</dbReference>
<feature type="chain" id="PRO_5012933943" description="Lipoprotein" evidence="1">
    <location>
        <begin position="20"/>
        <end position="214"/>
    </location>
</feature>
<evidence type="ECO:0000313" key="2">
    <source>
        <dbReference type="EMBL" id="OKH14125.1"/>
    </source>
</evidence>
<reference evidence="2 3" key="1">
    <citation type="submission" date="2016-11" db="EMBL/GenBank/DDBJ databases">
        <title>Draft Genome Sequences of Nine Cyanobacterial Strains from Diverse Habitats.</title>
        <authorList>
            <person name="Zhu T."/>
            <person name="Hou S."/>
            <person name="Lu X."/>
            <person name="Hess W.R."/>
        </authorList>
    </citation>
    <scope>NUCLEOTIDE SEQUENCE [LARGE SCALE GENOMIC DNA]</scope>
    <source>
        <strain evidence="2 3">NIES-592</strain>
    </source>
</reference>
<proteinExistence type="predicted"/>
<evidence type="ECO:0008006" key="4">
    <source>
        <dbReference type="Google" id="ProtNLM"/>
    </source>
</evidence>
<keyword evidence="1" id="KW-0732">Signal</keyword>
<dbReference type="Proteomes" id="UP000186391">
    <property type="component" value="Unassembled WGS sequence"/>
</dbReference>
<organism evidence="2 3">
    <name type="scientific">Fischerella major NIES-592</name>
    <dbReference type="NCBI Taxonomy" id="210994"/>
    <lineage>
        <taxon>Bacteria</taxon>
        <taxon>Bacillati</taxon>
        <taxon>Cyanobacteriota</taxon>
        <taxon>Cyanophyceae</taxon>
        <taxon>Nostocales</taxon>
        <taxon>Hapalosiphonaceae</taxon>
        <taxon>Fischerella</taxon>
    </lineage>
</organism>
<feature type="signal peptide" evidence="1">
    <location>
        <begin position="1"/>
        <end position="19"/>
    </location>
</feature>
<accession>A0A1U7H033</accession>
<dbReference type="AlphaFoldDB" id="A0A1U7H033"/>
<evidence type="ECO:0000313" key="3">
    <source>
        <dbReference type="Proteomes" id="UP000186391"/>
    </source>
</evidence>
<gene>
    <name evidence="2" type="ORF">NIES592_11460</name>
</gene>